<evidence type="ECO:0000313" key="2">
    <source>
        <dbReference type="EMBL" id="KAK2116504.1"/>
    </source>
</evidence>
<name>A0ABQ9W4F4_SAGOE</name>
<feature type="region of interest" description="Disordered" evidence="1">
    <location>
        <begin position="1"/>
        <end position="24"/>
    </location>
</feature>
<dbReference type="EMBL" id="JASSZA010000002">
    <property type="protein sequence ID" value="KAK2116504.1"/>
    <property type="molecule type" value="Genomic_DNA"/>
</dbReference>
<dbReference type="Proteomes" id="UP001266305">
    <property type="component" value="Unassembled WGS sequence"/>
</dbReference>
<accession>A0ABQ9W4F4</accession>
<comment type="caution">
    <text evidence="2">The sequence shown here is derived from an EMBL/GenBank/DDBJ whole genome shotgun (WGS) entry which is preliminary data.</text>
</comment>
<sequence length="60" mass="6201">MGTLEVGAPRPPPSTHGPVSASQPVALTLRPRWLLTPQSLSFSSGRREAIAPQGKPVSGA</sequence>
<protein>
    <submittedName>
        <fullName evidence="2">Uncharacterized protein</fullName>
    </submittedName>
</protein>
<organism evidence="2 3">
    <name type="scientific">Saguinus oedipus</name>
    <name type="common">Cotton-top tamarin</name>
    <name type="synonym">Oedipomidas oedipus</name>
    <dbReference type="NCBI Taxonomy" id="9490"/>
    <lineage>
        <taxon>Eukaryota</taxon>
        <taxon>Metazoa</taxon>
        <taxon>Chordata</taxon>
        <taxon>Craniata</taxon>
        <taxon>Vertebrata</taxon>
        <taxon>Euteleostomi</taxon>
        <taxon>Mammalia</taxon>
        <taxon>Eutheria</taxon>
        <taxon>Euarchontoglires</taxon>
        <taxon>Primates</taxon>
        <taxon>Haplorrhini</taxon>
        <taxon>Platyrrhini</taxon>
        <taxon>Cebidae</taxon>
        <taxon>Callitrichinae</taxon>
        <taxon>Saguinus</taxon>
    </lineage>
</organism>
<reference evidence="2 3" key="1">
    <citation type="submission" date="2023-05" db="EMBL/GenBank/DDBJ databases">
        <title>B98-5 Cell Line De Novo Hybrid Assembly: An Optical Mapping Approach.</title>
        <authorList>
            <person name="Kananen K."/>
            <person name="Auerbach J.A."/>
            <person name="Kautto E."/>
            <person name="Blachly J.S."/>
        </authorList>
    </citation>
    <scope>NUCLEOTIDE SEQUENCE [LARGE SCALE GENOMIC DNA]</scope>
    <source>
        <strain evidence="2">B95-8</strain>
        <tissue evidence="2">Cell line</tissue>
    </source>
</reference>
<evidence type="ECO:0000313" key="3">
    <source>
        <dbReference type="Proteomes" id="UP001266305"/>
    </source>
</evidence>
<proteinExistence type="predicted"/>
<evidence type="ECO:0000256" key="1">
    <source>
        <dbReference type="SAM" id="MobiDB-lite"/>
    </source>
</evidence>
<gene>
    <name evidence="2" type="ORF">P7K49_003390</name>
</gene>
<keyword evidence="3" id="KW-1185">Reference proteome</keyword>
<feature type="non-terminal residue" evidence="2">
    <location>
        <position position="60"/>
    </location>
</feature>